<dbReference type="PROSITE" id="PS50004">
    <property type="entry name" value="C2"/>
    <property type="match status" value="1"/>
</dbReference>
<dbReference type="AlphaFoldDB" id="A0A2U1KWA6"/>
<dbReference type="EMBL" id="PKPP01013371">
    <property type="protein sequence ID" value="PWA41025.1"/>
    <property type="molecule type" value="Genomic_DNA"/>
</dbReference>
<evidence type="ECO:0000313" key="3">
    <source>
        <dbReference type="Proteomes" id="UP000245207"/>
    </source>
</evidence>
<name>A0A2U1KWA6_ARTAN</name>
<keyword evidence="3" id="KW-1185">Reference proteome</keyword>
<dbReference type="PANTHER" id="PTHR32246:SF124">
    <property type="entry name" value="C2 DOMAIN-CONTAINING PROTEIN"/>
    <property type="match status" value="1"/>
</dbReference>
<dbReference type="STRING" id="35608.A0A2U1KWA6"/>
<comment type="caution">
    <text evidence="2">The sequence shown here is derived from an EMBL/GenBank/DDBJ whole genome shotgun (WGS) entry which is preliminary data.</text>
</comment>
<feature type="domain" description="C2" evidence="1">
    <location>
        <begin position="1"/>
        <end position="107"/>
    </location>
</feature>
<proteinExistence type="predicted"/>
<evidence type="ECO:0000313" key="2">
    <source>
        <dbReference type="EMBL" id="PWA41025.1"/>
    </source>
</evidence>
<dbReference type="SUPFAM" id="SSF49562">
    <property type="entry name" value="C2 domain (Calcium/lipid-binding domain, CaLB)"/>
    <property type="match status" value="1"/>
</dbReference>
<reference evidence="2 3" key="1">
    <citation type="journal article" date="2018" name="Mol. Plant">
        <title>The genome of Artemisia annua provides insight into the evolution of Asteraceae family and artemisinin biosynthesis.</title>
        <authorList>
            <person name="Shen Q."/>
            <person name="Zhang L."/>
            <person name="Liao Z."/>
            <person name="Wang S."/>
            <person name="Yan T."/>
            <person name="Shi P."/>
            <person name="Liu M."/>
            <person name="Fu X."/>
            <person name="Pan Q."/>
            <person name="Wang Y."/>
            <person name="Lv Z."/>
            <person name="Lu X."/>
            <person name="Zhang F."/>
            <person name="Jiang W."/>
            <person name="Ma Y."/>
            <person name="Chen M."/>
            <person name="Hao X."/>
            <person name="Li L."/>
            <person name="Tang Y."/>
            <person name="Lv G."/>
            <person name="Zhou Y."/>
            <person name="Sun X."/>
            <person name="Brodelius P.E."/>
            <person name="Rose J.K.C."/>
            <person name="Tang K."/>
        </authorList>
    </citation>
    <scope>NUCLEOTIDE SEQUENCE [LARGE SCALE GENOMIC DNA]</scope>
    <source>
        <strain evidence="3">cv. Huhao1</strain>
        <tissue evidence="2">Leaf</tissue>
    </source>
</reference>
<evidence type="ECO:0000259" key="1">
    <source>
        <dbReference type="PROSITE" id="PS50004"/>
    </source>
</evidence>
<dbReference type="InterPro" id="IPR044750">
    <property type="entry name" value="C2_SRC2/BAP"/>
</dbReference>
<dbReference type="Pfam" id="PF00168">
    <property type="entry name" value="C2"/>
    <property type="match status" value="1"/>
</dbReference>
<accession>A0A2U1KWA6</accession>
<dbReference type="Proteomes" id="UP000245207">
    <property type="component" value="Unassembled WGS sequence"/>
</dbReference>
<dbReference type="CDD" id="cd04051">
    <property type="entry name" value="C2_SRC2_like"/>
    <property type="match status" value="1"/>
</dbReference>
<dbReference type="Gene3D" id="2.60.40.150">
    <property type="entry name" value="C2 domain"/>
    <property type="match status" value="1"/>
</dbReference>
<organism evidence="2 3">
    <name type="scientific">Artemisia annua</name>
    <name type="common">Sweet wormwood</name>
    <dbReference type="NCBI Taxonomy" id="35608"/>
    <lineage>
        <taxon>Eukaryota</taxon>
        <taxon>Viridiplantae</taxon>
        <taxon>Streptophyta</taxon>
        <taxon>Embryophyta</taxon>
        <taxon>Tracheophyta</taxon>
        <taxon>Spermatophyta</taxon>
        <taxon>Magnoliopsida</taxon>
        <taxon>eudicotyledons</taxon>
        <taxon>Gunneridae</taxon>
        <taxon>Pentapetalae</taxon>
        <taxon>asterids</taxon>
        <taxon>campanulids</taxon>
        <taxon>Asterales</taxon>
        <taxon>Asteraceae</taxon>
        <taxon>Asteroideae</taxon>
        <taxon>Anthemideae</taxon>
        <taxon>Artemisiinae</taxon>
        <taxon>Artemisia</taxon>
    </lineage>
</organism>
<dbReference type="InterPro" id="IPR035892">
    <property type="entry name" value="C2_domain_sf"/>
</dbReference>
<dbReference type="SMART" id="SM00239">
    <property type="entry name" value="C2"/>
    <property type="match status" value="1"/>
</dbReference>
<dbReference type="InterPro" id="IPR000008">
    <property type="entry name" value="C2_dom"/>
</dbReference>
<dbReference type="GO" id="GO:0006952">
    <property type="term" value="P:defense response"/>
    <property type="evidence" value="ECO:0007669"/>
    <property type="project" value="InterPro"/>
</dbReference>
<protein>
    <submittedName>
        <fullName evidence="2">C2 domain-containing protein</fullName>
    </submittedName>
</protein>
<gene>
    <name evidence="2" type="ORF">CTI12_AA557340</name>
</gene>
<sequence>MDYRPLDITVISASGLDNFLCFFRMRVYVVVSLMNGNSIVEKKTHSTHGPNPKWNHRIKFPVQEKAINTTTLLFVLKQHRIFGCKDIGEVSIPVHELLETNPGSGTTEHVVDYQVQSVRGKSKGTFTFSHQFREKLLPARDGTGTSGSNHPPGPTYMINQQGMTGYPYHSPQGYVNYPGTPQYGGAWYPPTTPPGGYAYTPQHVGYNQQLHQQPKSTD</sequence>
<dbReference type="OrthoDB" id="270970at2759"/>
<dbReference type="PANTHER" id="PTHR32246">
    <property type="entry name" value="INGRESSION PROTEIN FIC1"/>
    <property type="match status" value="1"/>
</dbReference>